<dbReference type="Proteomes" id="UP001152747">
    <property type="component" value="Unassembled WGS sequence"/>
</dbReference>
<dbReference type="InterPro" id="IPR036236">
    <property type="entry name" value="Znf_C2H2_sf"/>
</dbReference>
<comment type="caution">
    <text evidence="2">The sequence shown here is derived from an EMBL/GenBank/DDBJ whole genome shotgun (WGS) entry which is preliminary data.</text>
</comment>
<feature type="domain" description="C2H2-type" evidence="1">
    <location>
        <begin position="10"/>
        <end position="33"/>
    </location>
</feature>
<dbReference type="PROSITE" id="PS00028">
    <property type="entry name" value="ZINC_FINGER_C2H2_1"/>
    <property type="match status" value="1"/>
</dbReference>
<evidence type="ECO:0000313" key="2">
    <source>
        <dbReference type="EMBL" id="CAI5447143.1"/>
    </source>
</evidence>
<evidence type="ECO:0000259" key="1">
    <source>
        <dbReference type="PROSITE" id="PS00028"/>
    </source>
</evidence>
<reference evidence="2" key="1">
    <citation type="submission" date="2022-11" db="EMBL/GenBank/DDBJ databases">
        <authorList>
            <person name="Kikuchi T."/>
        </authorList>
    </citation>
    <scope>NUCLEOTIDE SEQUENCE</scope>
    <source>
        <strain evidence="2">PS1010</strain>
    </source>
</reference>
<gene>
    <name evidence="2" type="ORF">CAMP_LOCUS9780</name>
</gene>
<proteinExistence type="predicted"/>
<dbReference type="SMART" id="SM00355">
    <property type="entry name" value="ZnF_C2H2"/>
    <property type="match status" value="2"/>
</dbReference>
<dbReference type="SUPFAM" id="SSF57667">
    <property type="entry name" value="beta-beta-alpha zinc fingers"/>
    <property type="match status" value="1"/>
</dbReference>
<accession>A0A9P1N255</accession>
<dbReference type="EMBL" id="CANHGI010000004">
    <property type="protein sequence ID" value="CAI5447143.1"/>
    <property type="molecule type" value="Genomic_DNA"/>
</dbReference>
<organism evidence="2 3">
    <name type="scientific">Caenorhabditis angaria</name>
    <dbReference type="NCBI Taxonomy" id="860376"/>
    <lineage>
        <taxon>Eukaryota</taxon>
        <taxon>Metazoa</taxon>
        <taxon>Ecdysozoa</taxon>
        <taxon>Nematoda</taxon>
        <taxon>Chromadorea</taxon>
        <taxon>Rhabditida</taxon>
        <taxon>Rhabditina</taxon>
        <taxon>Rhabditomorpha</taxon>
        <taxon>Rhabditoidea</taxon>
        <taxon>Rhabditidae</taxon>
        <taxon>Peloderinae</taxon>
        <taxon>Caenorhabditis</taxon>
    </lineage>
</organism>
<dbReference type="AlphaFoldDB" id="A0A9P1N255"/>
<name>A0A9P1N255_9PELO</name>
<dbReference type="InterPro" id="IPR013087">
    <property type="entry name" value="Znf_C2H2_type"/>
</dbReference>
<keyword evidence="3" id="KW-1185">Reference proteome</keyword>
<evidence type="ECO:0000313" key="3">
    <source>
        <dbReference type="Proteomes" id="UP001152747"/>
    </source>
</evidence>
<sequence>MSRRQISVVCGIRGCRRHFSDRLTLEQHLTYDHPVMVFRGPNRETTPCPWRHCSARFNTPEPYRAHVLTVHLRPLNIREYLMVQIHFRPDEARDRTNPPN</sequence>
<protein>
    <recommendedName>
        <fullName evidence="1">C2H2-type domain-containing protein</fullName>
    </recommendedName>
</protein>